<dbReference type="Proteomes" id="UP000324222">
    <property type="component" value="Unassembled WGS sequence"/>
</dbReference>
<name>A0A5B7H5K0_PORTR</name>
<accession>A0A5B7H5K0</accession>
<comment type="caution">
    <text evidence="1">The sequence shown here is derived from an EMBL/GenBank/DDBJ whole genome shotgun (WGS) entry which is preliminary data.</text>
</comment>
<dbReference type="AlphaFoldDB" id="A0A5B7H5K0"/>
<protein>
    <submittedName>
        <fullName evidence="1">Uncharacterized protein</fullName>
    </submittedName>
</protein>
<keyword evidence="2" id="KW-1185">Reference proteome</keyword>
<evidence type="ECO:0000313" key="1">
    <source>
        <dbReference type="EMBL" id="MPC65383.1"/>
    </source>
</evidence>
<proteinExistence type="predicted"/>
<organism evidence="1 2">
    <name type="scientific">Portunus trituberculatus</name>
    <name type="common">Swimming crab</name>
    <name type="synonym">Neptunus trituberculatus</name>
    <dbReference type="NCBI Taxonomy" id="210409"/>
    <lineage>
        <taxon>Eukaryota</taxon>
        <taxon>Metazoa</taxon>
        <taxon>Ecdysozoa</taxon>
        <taxon>Arthropoda</taxon>
        <taxon>Crustacea</taxon>
        <taxon>Multicrustacea</taxon>
        <taxon>Malacostraca</taxon>
        <taxon>Eumalacostraca</taxon>
        <taxon>Eucarida</taxon>
        <taxon>Decapoda</taxon>
        <taxon>Pleocyemata</taxon>
        <taxon>Brachyura</taxon>
        <taxon>Eubrachyura</taxon>
        <taxon>Portunoidea</taxon>
        <taxon>Portunidae</taxon>
        <taxon>Portuninae</taxon>
        <taxon>Portunus</taxon>
    </lineage>
</organism>
<gene>
    <name evidence="1" type="ORF">E2C01_059516</name>
</gene>
<evidence type="ECO:0000313" key="2">
    <source>
        <dbReference type="Proteomes" id="UP000324222"/>
    </source>
</evidence>
<reference evidence="1 2" key="1">
    <citation type="submission" date="2019-05" db="EMBL/GenBank/DDBJ databases">
        <title>Another draft genome of Portunus trituberculatus and its Hox gene families provides insights of decapod evolution.</title>
        <authorList>
            <person name="Jeong J.-H."/>
            <person name="Song I."/>
            <person name="Kim S."/>
            <person name="Choi T."/>
            <person name="Kim D."/>
            <person name="Ryu S."/>
            <person name="Kim W."/>
        </authorList>
    </citation>
    <scope>NUCLEOTIDE SEQUENCE [LARGE SCALE GENOMIC DNA]</scope>
    <source>
        <tissue evidence="1">Muscle</tissue>
    </source>
</reference>
<dbReference type="EMBL" id="VSRR010023304">
    <property type="protein sequence ID" value="MPC65383.1"/>
    <property type="molecule type" value="Genomic_DNA"/>
</dbReference>
<sequence>MAANCRQEVAMVGQMVLPVPGVIERGGHPRHSEYNLNHPVGPCPDATRFPGTTAPPCPEASLDQRPLTGRLQHCLQRPRGGVRDAPLVSSAAQECCRHRQLFGSVQMPRRFQQKGRLRSSVQRVPFRSLRQPWLQHTLLRLADFVT</sequence>